<evidence type="ECO:0000259" key="8">
    <source>
        <dbReference type="PROSITE" id="PS50280"/>
    </source>
</evidence>
<evidence type="ECO:0000256" key="2">
    <source>
        <dbReference type="ARBA" id="ARBA00004286"/>
    </source>
</evidence>
<evidence type="ECO:0000256" key="3">
    <source>
        <dbReference type="ARBA" id="ARBA00022454"/>
    </source>
</evidence>
<evidence type="ECO:0000256" key="5">
    <source>
        <dbReference type="ARBA" id="ARBA00022679"/>
    </source>
</evidence>
<gene>
    <name evidence="10" type="ORF">KI387_023254</name>
</gene>
<protein>
    <recommendedName>
        <fullName evidence="12">Histone-lysine N-methyltransferase</fullName>
    </recommendedName>
</protein>
<dbReference type="CDD" id="cd15565">
    <property type="entry name" value="PHD2_NSD"/>
    <property type="match status" value="1"/>
</dbReference>
<keyword evidence="5" id="KW-0808">Transferase</keyword>
<organism evidence="10 11">
    <name type="scientific">Taxus chinensis</name>
    <name type="common">Chinese yew</name>
    <name type="synonym">Taxus wallichiana var. chinensis</name>
    <dbReference type="NCBI Taxonomy" id="29808"/>
    <lineage>
        <taxon>Eukaryota</taxon>
        <taxon>Viridiplantae</taxon>
        <taxon>Streptophyta</taxon>
        <taxon>Embryophyta</taxon>
        <taxon>Tracheophyta</taxon>
        <taxon>Spermatophyta</taxon>
        <taxon>Pinopsida</taxon>
        <taxon>Pinidae</taxon>
        <taxon>Conifers II</taxon>
        <taxon>Cupressales</taxon>
        <taxon>Taxaceae</taxon>
        <taxon>Taxus</taxon>
    </lineage>
</organism>
<dbReference type="SMART" id="SM00570">
    <property type="entry name" value="AWS"/>
    <property type="match status" value="1"/>
</dbReference>
<dbReference type="PROSITE" id="PS51578">
    <property type="entry name" value="SAM_MT43_SET2_2"/>
    <property type="match status" value="1"/>
</dbReference>
<dbReference type="FunFam" id="2.170.270.10:FF:000043">
    <property type="entry name" value="Histone-lysine N-methyltransferase"/>
    <property type="match status" value="1"/>
</dbReference>
<dbReference type="SMART" id="SM00317">
    <property type="entry name" value="SET"/>
    <property type="match status" value="1"/>
</dbReference>
<dbReference type="InterPro" id="IPR055198">
    <property type="entry name" value="NSD_PHD"/>
</dbReference>
<dbReference type="Gene3D" id="3.30.40.10">
    <property type="entry name" value="Zinc/RING finger domain, C3HC4 (zinc finger)"/>
    <property type="match status" value="1"/>
</dbReference>
<evidence type="ECO:0000256" key="4">
    <source>
        <dbReference type="ARBA" id="ARBA00022603"/>
    </source>
</evidence>
<dbReference type="GO" id="GO:0005694">
    <property type="term" value="C:chromosome"/>
    <property type="evidence" value="ECO:0007669"/>
    <property type="project" value="UniProtKB-SubCell"/>
</dbReference>
<proteinExistence type="predicted"/>
<evidence type="ECO:0000256" key="7">
    <source>
        <dbReference type="ARBA" id="ARBA00023242"/>
    </source>
</evidence>
<dbReference type="Pfam" id="PF00856">
    <property type="entry name" value="SET"/>
    <property type="match status" value="1"/>
</dbReference>
<dbReference type="InterPro" id="IPR025787">
    <property type="entry name" value="Hist-Lys_N-MeTrfase_SET2_plant"/>
</dbReference>
<dbReference type="InterPro" id="IPR006560">
    <property type="entry name" value="AWS_dom"/>
</dbReference>
<comment type="caution">
    <text evidence="10">The sequence shown here is derived from an EMBL/GenBank/DDBJ whole genome shotgun (WGS) entry which is preliminary data.</text>
</comment>
<evidence type="ECO:0008006" key="12">
    <source>
        <dbReference type="Google" id="ProtNLM"/>
    </source>
</evidence>
<dbReference type="Pfam" id="PF22908">
    <property type="entry name" value="PHD_NSD"/>
    <property type="match status" value="1"/>
</dbReference>
<dbReference type="InterPro" id="IPR001214">
    <property type="entry name" value="SET_dom"/>
</dbReference>
<dbReference type="PANTHER" id="PTHR22884">
    <property type="entry name" value="SET DOMAIN PROTEINS"/>
    <property type="match status" value="1"/>
</dbReference>
<name>A0AA38G1I5_TAXCH</name>
<reference evidence="10 11" key="1">
    <citation type="journal article" date="2021" name="Nat. Plants">
        <title>The Taxus genome provides insights into paclitaxel biosynthesis.</title>
        <authorList>
            <person name="Xiong X."/>
            <person name="Gou J."/>
            <person name="Liao Q."/>
            <person name="Li Y."/>
            <person name="Zhou Q."/>
            <person name="Bi G."/>
            <person name="Li C."/>
            <person name="Du R."/>
            <person name="Wang X."/>
            <person name="Sun T."/>
            <person name="Guo L."/>
            <person name="Liang H."/>
            <person name="Lu P."/>
            <person name="Wu Y."/>
            <person name="Zhang Z."/>
            <person name="Ro D.K."/>
            <person name="Shang Y."/>
            <person name="Huang S."/>
            <person name="Yan J."/>
        </authorList>
    </citation>
    <scope>NUCLEOTIDE SEQUENCE [LARGE SCALE GENOMIC DNA]</scope>
    <source>
        <strain evidence="10">Ta-2019</strain>
    </source>
</reference>
<dbReference type="InterPro" id="IPR046341">
    <property type="entry name" value="SET_dom_sf"/>
</dbReference>
<dbReference type="GO" id="GO:0032259">
    <property type="term" value="P:methylation"/>
    <property type="evidence" value="ECO:0007669"/>
    <property type="project" value="UniProtKB-KW"/>
</dbReference>
<evidence type="ECO:0000313" key="10">
    <source>
        <dbReference type="EMBL" id="KAH9314627.1"/>
    </source>
</evidence>
<keyword evidence="4" id="KW-0489">Methyltransferase</keyword>
<dbReference type="CDD" id="cd15566">
    <property type="entry name" value="PHD3_NSD"/>
    <property type="match status" value="1"/>
</dbReference>
<feature type="domain" description="AWS" evidence="9">
    <location>
        <begin position="853"/>
        <end position="899"/>
    </location>
</feature>
<dbReference type="GO" id="GO:0005634">
    <property type="term" value="C:nucleus"/>
    <property type="evidence" value="ECO:0007669"/>
    <property type="project" value="UniProtKB-SubCell"/>
</dbReference>
<dbReference type="EMBL" id="JAHRHJ020000005">
    <property type="protein sequence ID" value="KAH9314627.1"/>
    <property type="molecule type" value="Genomic_DNA"/>
</dbReference>
<dbReference type="SUPFAM" id="SSF82199">
    <property type="entry name" value="SET domain"/>
    <property type="match status" value="1"/>
</dbReference>
<dbReference type="InterPro" id="IPR050777">
    <property type="entry name" value="SET2_Histone-Lys_MeTrsfase"/>
</dbReference>
<keyword evidence="3" id="KW-0158">Chromosome</keyword>
<dbReference type="AlphaFoldDB" id="A0AA38G1I5"/>
<sequence length="1043" mass="118269">PDWVKANIASKDGIYVENAPLIREPDAFCEFGLYVGGRSGSVTSLLLEGEATSKSETCADLCCENGQQIELRGGIENAVAPSYHISVRDDDAEYKNKWQIEVEGCMGNFVAPSDTIEARDDTADCKNKPHIEFGGGIGNVVAQSDHKAVSDDTTEYKCVKRTMAESVAKFYTENKTHIELGGIMVNVVVPSELIAVKDDTRMCKLQERTVVESFPTLCTEKKQKIELVDNTASVSDLLDHIMVKDDTSEYRHGERTIAELRATFSSENKAHIDVVKSDFKSVRDDASKYEHQERTAAESIATFFTENKHEIEFGSNLGNVIALSERITLRDDTAVCKHRERTIAQSIAISCTEIKPQVEVGHDIINVVATSDLIGVIDNTSKHKHQETTMTESIVTLCTENMQQIELVGDIANESGPSDLIPVRDDTKYKRQNGNMVEATIPSKSCLPTRRLDGKETLWTVQDCVPRKDQNIYVTEREELDDSMSDHVQYQVSGSPLINMGFADKCVIKDQNIRQEHRIQVHTILSKVKPDETQDQTTKFNATSNACGRYPESSSLITGECTGHLKRNEDFDDFSPQPQDNCHPNACEQIDRDRQTNRTGPILRSRKIYLATSMVKKHQKRMMSSMSSEGGKMKKTTFISNRLKRNAVRGLFDDYLKDWMDKNVQTGSFENEHCLPFLVNAPKRVECFQCKDLVAPGKEIMCTVISCRKAYHLVCAEKLRGSYWFKKREFRCPHHVCMVCNSRQGLWRCVRCPVAVHRNCSPWPEAMIFLKERSRPAICWRHHEDWRLEHKRKDRTNAIKEAFLRLPVPYVIEDFKIEATFCQDVMGNENEPPPYVQIRRNVFLIKKKRDDTDDGVGCSCGTDAIVCGENCECRVQSMSCSRACQCSEMCTNKPFRKEKRIKIIKTKSCGWGAEAAEVIKRGEFVIEYAGEVINDALCEERLWEMKHRGVHNFYMCEIGKDFIIDATFKGNQSRFLNHSCDPNCKLEKWRVDGETRVGVFAAQDIGVGEPLTYDYRSLNDAQSIENINIKINTCNLQRDEDAP</sequence>
<dbReference type="InterPro" id="IPR013083">
    <property type="entry name" value="Znf_RING/FYVE/PHD"/>
</dbReference>
<evidence type="ECO:0000256" key="6">
    <source>
        <dbReference type="ARBA" id="ARBA00022691"/>
    </source>
</evidence>
<dbReference type="PROSITE" id="PS51215">
    <property type="entry name" value="AWS"/>
    <property type="match status" value="1"/>
</dbReference>
<keyword evidence="6" id="KW-0949">S-adenosyl-L-methionine</keyword>
<evidence type="ECO:0000313" key="11">
    <source>
        <dbReference type="Proteomes" id="UP000824469"/>
    </source>
</evidence>
<keyword evidence="7" id="KW-0539">Nucleus</keyword>
<dbReference type="Proteomes" id="UP000824469">
    <property type="component" value="Unassembled WGS sequence"/>
</dbReference>
<accession>A0AA38G1I5</accession>
<dbReference type="Gene3D" id="2.170.270.10">
    <property type="entry name" value="SET domain"/>
    <property type="match status" value="1"/>
</dbReference>
<evidence type="ECO:0000256" key="1">
    <source>
        <dbReference type="ARBA" id="ARBA00004123"/>
    </source>
</evidence>
<feature type="domain" description="SET" evidence="8">
    <location>
        <begin position="899"/>
        <end position="1016"/>
    </location>
</feature>
<feature type="non-terminal residue" evidence="10">
    <location>
        <position position="1043"/>
    </location>
</feature>
<dbReference type="GO" id="GO:0042054">
    <property type="term" value="F:histone methyltransferase activity"/>
    <property type="evidence" value="ECO:0007669"/>
    <property type="project" value="InterPro"/>
</dbReference>
<keyword evidence="11" id="KW-1185">Reference proteome</keyword>
<dbReference type="PROSITE" id="PS50280">
    <property type="entry name" value="SET"/>
    <property type="match status" value="1"/>
</dbReference>
<comment type="subcellular location">
    <subcellularLocation>
        <location evidence="2">Chromosome</location>
    </subcellularLocation>
    <subcellularLocation>
        <location evidence="1">Nucleus</location>
    </subcellularLocation>
</comment>
<evidence type="ECO:0000259" key="9">
    <source>
        <dbReference type="PROSITE" id="PS51215"/>
    </source>
</evidence>